<organism evidence="1 2">
    <name type="scientific">Paenibacillus selenitireducens</name>
    <dbReference type="NCBI Taxonomy" id="1324314"/>
    <lineage>
        <taxon>Bacteria</taxon>
        <taxon>Bacillati</taxon>
        <taxon>Bacillota</taxon>
        <taxon>Bacilli</taxon>
        <taxon>Bacillales</taxon>
        <taxon>Paenibacillaceae</taxon>
        <taxon>Paenibacillus</taxon>
    </lineage>
</organism>
<evidence type="ECO:0000313" key="2">
    <source>
        <dbReference type="Proteomes" id="UP000190188"/>
    </source>
</evidence>
<comment type="caution">
    <text evidence="1">The sequence shown here is derived from an EMBL/GenBank/DDBJ whole genome shotgun (WGS) entry which is preliminary data.</text>
</comment>
<evidence type="ECO:0000313" key="1">
    <source>
        <dbReference type="EMBL" id="OPA77738.1"/>
    </source>
</evidence>
<dbReference type="InterPro" id="IPR049253">
    <property type="entry name" value="DUF6886"/>
</dbReference>
<keyword evidence="2" id="KW-1185">Reference proteome</keyword>
<dbReference type="OrthoDB" id="156685at2"/>
<dbReference type="EMBL" id="MSZX01000005">
    <property type="protein sequence ID" value="OPA77738.1"/>
    <property type="molecule type" value="Genomic_DNA"/>
</dbReference>
<dbReference type="AlphaFoldDB" id="A0A1T2XD37"/>
<gene>
    <name evidence="1" type="ORF">BVG16_14990</name>
</gene>
<dbReference type="Pfam" id="PF21820">
    <property type="entry name" value="DUF6886"/>
    <property type="match status" value="1"/>
</dbReference>
<proteinExistence type="predicted"/>
<accession>A0A1T2XD37</accession>
<dbReference type="Proteomes" id="UP000190188">
    <property type="component" value="Unassembled WGS sequence"/>
</dbReference>
<name>A0A1T2XD37_9BACL</name>
<sequence>MLFHFSEDPHIEEFMPRRNAKQEDSTPFVWAIDPEHAVHYYFPRDCPRVIYSRSESAVEDEAQFFAHSQADKIIWVESSWEQIIQQTTIYKYVFKRETFEVHDPVAGYYVSREPVTPIHVQPMDNLVNKILASGVDLRFTPNLYPIRNAVLNSSLHDFSIIRFQHATAEQVHL</sequence>
<protein>
    <submittedName>
        <fullName evidence="1">Uncharacterized protein</fullName>
    </submittedName>
</protein>
<dbReference type="RefSeq" id="WP_078499483.1">
    <property type="nucleotide sequence ID" value="NZ_MSZX01000005.1"/>
</dbReference>
<dbReference type="STRING" id="1324314.BVG16_14990"/>
<reference evidence="1 2" key="1">
    <citation type="submission" date="2017-01" db="EMBL/GenBank/DDBJ databases">
        <title>Genome analysis of Paenibacillus selenitrireducens ES3-24.</title>
        <authorList>
            <person name="Xu D."/>
            <person name="Yao R."/>
            <person name="Zheng S."/>
        </authorList>
    </citation>
    <scope>NUCLEOTIDE SEQUENCE [LARGE SCALE GENOMIC DNA]</scope>
    <source>
        <strain evidence="1 2">ES3-24</strain>
    </source>
</reference>